<protein>
    <submittedName>
        <fullName evidence="2">Glycosyltransferase</fullName>
    </submittedName>
</protein>
<dbReference type="CDD" id="cd03784">
    <property type="entry name" value="GT1_Gtf-like"/>
    <property type="match status" value="1"/>
</dbReference>
<evidence type="ECO:0000313" key="2">
    <source>
        <dbReference type="EMBL" id="GAA1816706.1"/>
    </source>
</evidence>
<accession>A0ABN2MA46</accession>
<organism evidence="2 3">
    <name type="scientific">Agromyces neolithicus</name>
    <dbReference type="NCBI Taxonomy" id="269420"/>
    <lineage>
        <taxon>Bacteria</taxon>
        <taxon>Bacillati</taxon>
        <taxon>Actinomycetota</taxon>
        <taxon>Actinomycetes</taxon>
        <taxon>Micrococcales</taxon>
        <taxon>Microbacteriaceae</taxon>
        <taxon>Agromyces</taxon>
    </lineage>
</organism>
<dbReference type="Pfam" id="PF06722">
    <property type="entry name" value="EryCIII-like_C"/>
    <property type="match status" value="1"/>
</dbReference>
<dbReference type="InterPro" id="IPR002213">
    <property type="entry name" value="UDP_glucos_trans"/>
</dbReference>
<dbReference type="Proteomes" id="UP001500002">
    <property type="component" value="Unassembled WGS sequence"/>
</dbReference>
<evidence type="ECO:0000313" key="3">
    <source>
        <dbReference type="Proteomes" id="UP001500002"/>
    </source>
</evidence>
<dbReference type="Gene3D" id="3.40.50.2000">
    <property type="entry name" value="Glycogen Phosphorylase B"/>
    <property type="match status" value="2"/>
</dbReference>
<gene>
    <name evidence="2" type="ORF">GCM10009749_28150</name>
</gene>
<dbReference type="SUPFAM" id="SSF53756">
    <property type="entry name" value="UDP-Glycosyltransferase/glycogen phosphorylase"/>
    <property type="match status" value="1"/>
</dbReference>
<proteinExistence type="predicted"/>
<dbReference type="PANTHER" id="PTHR48050">
    <property type="entry name" value="STEROL 3-BETA-GLUCOSYLTRANSFERASE"/>
    <property type="match status" value="1"/>
</dbReference>
<dbReference type="EMBL" id="BAAANJ010000015">
    <property type="protein sequence ID" value="GAA1816706.1"/>
    <property type="molecule type" value="Genomic_DNA"/>
</dbReference>
<sequence length="437" mass="46636">MVGWTMVEVMIAVMPFHGHVAPLAAVAEAFLTAGHGVRVYTGAAHADRFATLGARVVTWESAPDFDEHNVPATFPELRGKKGPRQMLTNVEQLFVRTGADQAADLTRAYAEQAWDVIVADGLSMGARFASELTDTPWVTVSIVPLAIPSRDLPPPILGLSPARGLAGRLRDSVLRAVTRAATRGIQRAYSEERERAGLPLRGFPLDQAFISPELVCASGVAELEYPRSDLATQVVFVGELTRPRASDAALPSWWPDAESSESPIVHVTQGTLNVDPHDLIEPAFAALGRQRVLLVAATGRADDAGLPFPAPPNARVAGFIPYDALLPRLDVMITNGGWGGVLAALARGIPLIVAGGDLDKPEIAARVAWAGAGVNLRTGRPRPRAILAAWRRVTADDSYRANAKRLAESLGGHDGPREVVEHTMALLARRRAPEPGG</sequence>
<dbReference type="PANTHER" id="PTHR48050:SF13">
    <property type="entry name" value="STEROL 3-BETA-GLUCOSYLTRANSFERASE UGT80A2"/>
    <property type="match status" value="1"/>
</dbReference>
<reference evidence="2 3" key="1">
    <citation type="journal article" date="2019" name="Int. J. Syst. Evol. Microbiol.">
        <title>The Global Catalogue of Microorganisms (GCM) 10K type strain sequencing project: providing services to taxonomists for standard genome sequencing and annotation.</title>
        <authorList>
            <consortium name="The Broad Institute Genomics Platform"/>
            <consortium name="The Broad Institute Genome Sequencing Center for Infectious Disease"/>
            <person name="Wu L."/>
            <person name="Ma J."/>
        </authorList>
    </citation>
    <scope>NUCLEOTIDE SEQUENCE [LARGE SCALE GENOMIC DNA]</scope>
    <source>
        <strain evidence="2 3">JCM 14322</strain>
    </source>
</reference>
<keyword evidence="3" id="KW-1185">Reference proteome</keyword>
<feature type="domain" description="Erythromycin biosynthesis protein CIII-like C-terminal" evidence="1">
    <location>
        <begin position="310"/>
        <end position="426"/>
    </location>
</feature>
<comment type="caution">
    <text evidence="2">The sequence shown here is derived from an EMBL/GenBank/DDBJ whole genome shotgun (WGS) entry which is preliminary data.</text>
</comment>
<name>A0ABN2MA46_9MICO</name>
<dbReference type="InterPro" id="IPR010610">
    <property type="entry name" value="EryCIII-like_C"/>
</dbReference>
<dbReference type="InterPro" id="IPR050426">
    <property type="entry name" value="Glycosyltransferase_28"/>
</dbReference>
<evidence type="ECO:0000259" key="1">
    <source>
        <dbReference type="Pfam" id="PF06722"/>
    </source>
</evidence>
<dbReference type="RefSeq" id="WP_344296950.1">
    <property type="nucleotide sequence ID" value="NZ_BAAANJ010000015.1"/>
</dbReference>